<proteinExistence type="predicted"/>
<evidence type="ECO:0000256" key="1">
    <source>
        <dbReference type="SAM" id="MobiDB-lite"/>
    </source>
</evidence>
<sequence length="66" mass="6856">MGIGALSQYATLNSQAQALQAAQMAMLKKSMDVQAQSVLPLINSFGTTSSSAANPPHLGNRIDTHA</sequence>
<dbReference type="Pfam" id="PF14070">
    <property type="entry name" value="YjfB_motility"/>
    <property type="match status" value="1"/>
</dbReference>
<organism evidence="2 3">
    <name type="scientific">Halothiobacillus diazotrophicus</name>
    <dbReference type="NCBI Taxonomy" id="1860122"/>
    <lineage>
        <taxon>Bacteria</taxon>
        <taxon>Pseudomonadati</taxon>
        <taxon>Pseudomonadota</taxon>
        <taxon>Gammaproteobacteria</taxon>
        <taxon>Chromatiales</taxon>
        <taxon>Halothiobacillaceae</taxon>
        <taxon>Halothiobacillus</taxon>
    </lineage>
</organism>
<evidence type="ECO:0008006" key="4">
    <source>
        <dbReference type="Google" id="ProtNLM"/>
    </source>
</evidence>
<dbReference type="KEGG" id="haz:A9404_03135"/>
<name>A0A191ZK11_9GAMM</name>
<evidence type="ECO:0000313" key="2">
    <source>
        <dbReference type="EMBL" id="ANJ68246.1"/>
    </source>
</evidence>
<dbReference type="EMBL" id="CP016027">
    <property type="protein sequence ID" value="ANJ68246.1"/>
    <property type="molecule type" value="Genomic_DNA"/>
</dbReference>
<keyword evidence="3" id="KW-1185">Reference proteome</keyword>
<dbReference type="Proteomes" id="UP000078596">
    <property type="component" value="Chromosome"/>
</dbReference>
<reference evidence="2 3" key="1">
    <citation type="submission" date="2016-06" db="EMBL/GenBank/DDBJ databases">
        <title>Insight into the functional genes involving in sulfur oxidation in Pearl River water.</title>
        <authorList>
            <person name="Luo J."/>
            <person name="Tan X."/>
            <person name="Lin W."/>
        </authorList>
    </citation>
    <scope>NUCLEOTIDE SEQUENCE [LARGE SCALE GENOMIC DNA]</scope>
    <source>
        <strain evidence="2 3">LS2</strain>
    </source>
</reference>
<accession>A0A191ZK11</accession>
<dbReference type="AlphaFoldDB" id="A0A191ZK11"/>
<gene>
    <name evidence="2" type="ORF">A9404_03135</name>
</gene>
<dbReference type="InterPro" id="IPR025906">
    <property type="entry name" value="YjfB_motility"/>
</dbReference>
<protein>
    <recommendedName>
        <fullName evidence="4">Motility protein</fullName>
    </recommendedName>
</protein>
<evidence type="ECO:0000313" key="3">
    <source>
        <dbReference type="Proteomes" id="UP000078596"/>
    </source>
</evidence>
<feature type="region of interest" description="Disordered" evidence="1">
    <location>
        <begin position="46"/>
        <end position="66"/>
    </location>
</feature>